<evidence type="ECO:0000259" key="4">
    <source>
        <dbReference type="PROSITE" id="PS50883"/>
    </source>
</evidence>
<dbReference type="PANTHER" id="PTHR44757:SF2">
    <property type="entry name" value="BIOFILM ARCHITECTURE MAINTENANCE PROTEIN MBAA"/>
    <property type="match status" value="1"/>
</dbReference>
<dbReference type="SMART" id="SM00091">
    <property type="entry name" value="PAS"/>
    <property type="match status" value="2"/>
</dbReference>
<feature type="transmembrane region" description="Helical" evidence="1">
    <location>
        <begin position="104"/>
        <end position="125"/>
    </location>
</feature>
<dbReference type="PROSITE" id="PS50883">
    <property type="entry name" value="EAL"/>
    <property type="match status" value="1"/>
</dbReference>
<dbReference type="CDD" id="cd01948">
    <property type="entry name" value="EAL"/>
    <property type="match status" value="1"/>
</dbReference>
<dbReference type="PROSITE" id="PS50113">
    <property type="entry name" value="PAC"/>
    <property type="match status" value="2"/>
</dbReference>
<dbReference type="Pfam" id="PF00563">
    <property type="entry name" value="EAL"/>
    <property type="match status" value="1"/>
</dbReference>
<organism evidence="6 7">
    <name type="scientific">Novosphingobium panipatense</name>
    <dbReference type="NCBI Taxonomy" id="428991"/>
    <lineage>
        <taxon>Bacteria</taxon>
        <taxon>Pseudomonadati</taxon>
        <taxon>Pseudomonadota</taxon>
        <taxon>Alphaproteobacteria</taxon>
        <taxon>Sphingomonadales</taxon>
        <taxon>Sphingomonadaceae</taxon>
        <taxon>Novosphingobium</taxon>
    </lineage>
</organism>
<evidence type="ECO:0000259" key="2">
    <source>
        <dbReference type="PROSITE" id="PS50112"/>
    </source>
</evidence>
<dbReference type="InterPro" id="IPR035965">
    <property type="entry name" value="PAS-like_dom_sf"/>
</dbReference>
<keyword evidence="1" id="KW-1133">Transmembrane helix</keyword>
<dbReference type="SUPFAM" id="SSF141868">
    <property type="entry name" value="EAL domain-like"/>
    <property type="match status" value="1"/>
</dbReference>
<feature type="transmembrane region" description="Helical" evidence="1">
    <location>
        <begin position="69"/>
        <end position="88"/>
    </location>
</feature>
<feature type="transmembrane region" description="Helical" evidence="1">
    <location>
        <begin position="181"/>
        <end position="202"/>
    </location>
</feature>
<dbReference type="SUPFAM" id="SSF55073">
    <property type="entry name" value="Nucleotide cyclase"/>
    <property type="match status" value="1"/>
</dbReference>
<dbReference type="InterPro" id="IPR001610">
    <property type="entry name" value="PAC"/>
</dbReference>
<dbReference type="InterPro" id="IPR029787">
    <property type="entry name" value="Nucleotide_cyclase"/>
</dbReference>
<dbReference type="PROSITE" id="PS50887">
    <property type="entry name" value="GGDEF"/>
    <property type="match status" value="1"/>
</dbReference>
<dbReference type="PANTHER" id="PTHR44757">
    <property type="entry name" value="DIGUANYLATE CYCLASE DGCP"/>
    <property type="match status" value="1"/>
</dbReference>
<dbReference type="InterPro" id="IPR043128">
    <property type="entry name" value="Rev_trsase/Diguanyl_cyclase"/>
</dbReference>
<dbReference type="Gene3D" id="3.20.20.450">
    <property type="entry name" value="EAL domain"/>
    <property type="match status" value="1"/>
</dbReference>
<keyword evidence="1" id="KW-0812">Transmembrane</keyword>
<dbReference type="SMART" id="SM00267">
    <property type="entry name" value="GGDEF"/>
    <property type="match status" value="1"/>
</dbReference>
<dbReference type="SMART" id="SM00052">
    <property type="entry name" value="EAL"/>
    <property type="match status" value="1"/>
</dbReference>
<dbReference type="CDD" id="cd00130">
    <property type="entry name" value="PAS"/>
    <property type="match status" value="2"/>
</dbReference>
<dbReference type="Gene3D" id="3.30.450.20">
    <property type="entry name" value="PAS domain"/>
    <property type="match status" value="2"/>
</dbReference>
<sequence length="925" mass="102329">MNLEEKEPYSDTSAFVRFNPFLKIARSSDAILLAQFENLRTQIPLMYVLMVINVGFLGLATYGDVPDTHSVGGASALCLLIVIRAVIWRSRSKFVNDTAKIRRYLYGTLAASVLLSAAFGGWGYLLFSEADPARSTAIALFVFVGAISCCYCLQALPFAGWCVLIFGASPVTLRLLLSPDWYSVEAGLTFLVAAGVILRSLFTSNKAFEDLLYSRMEMSGLVKALEQSQEHYRCSVELDPQIPWISDPEGSVTELSPRWEDTTGLSRDSSLGWGWAKAAHPDDLPRVLAMWTLALETDGHEADIRYRLRLHDGSFRWFRARAYPRRNANGNILAWYGNLEDIHDQVMAEQALQESEERYRLASLASNDIIWDFSSDHNRIQWSSAAATILGYPETMEGTTRDWWMGRIHPADRPEVLQRFKDVIARGQTQWVQEFRARTATGDYLNMVSHGYILRDENGTPKRIIGSLQDVTRQREYEARLQWAAHHDALTGLPNRTLFNEHLEAVFREGRSTGSCTLLMVLDVDRFKAVNDDLGHDAGDALLQEVAGRLRSAVPASASVARLGGDEFAVIWRDLDEEKLAADTAAALLASISGAAEFDGHQIDVILSAGVAVAFSDGQSAEELHKCADLALYAAKRDGAGQACRFRDELRQLAARETGMLWDARTALQSNRIVPFYQPKVCLRTGECVGFEALLRWHHQEGLRLPSEINAALEDYGLSVQLTNRMLDCVISDLAFWLDSGVDVRRIAINGAAGDFRRGDFADRILQRLESAGLPATVLQLEVTESVLVSQHVKNVDNTLRTLARAGVTIALDDFGTGYASLTHLKQFPVHTLKIDRSFIRRLDAERSEDDVIVSAVLDLARNLGISTVAEGIETPAQAAYLARKGCDVGQGYLFGRPMPAAQVGEMIEVWNAAAARSLIGSAAA</sequence>
<feature type="transmembrane region" description="Helical" evidence="1">
    <location>
        <begin position="137"/>
        <end position="169"/>
    </location>
</feature>
<feature type="domain" description="EAL" evidence="4">
    <location>
        <begin position="657"/>
        <end position="912"/>
    </location>
</feature>
<dbReference type="InterPro" id="IPR000700">
    <property type="entry name" value="PAS-assoc_C"/>
</dbReference>
<feature type="domain" description="PAS" evidence="2">
    <location>
        <begin position="228"/>
        <end position="298"/>
    </location>
</feature>
<evidence type="ECO:0000259" key="3">
    <source>
        <dbReference type="PROSITE" id="PS50113"/>
    </source>
</evidence>
<dbReference type="InterPro" id="IPR052155">
    <property type="entry name" value="Biofilm_reg_signaling"/>
</dbReference>
<feature type="domain" description="PAC" evidence="3">
    <location>
        <begin position="302"/>
        <end position="354"/>
    </location>
</feature>
<evidence type="ECO:0000313" key="6">
    <source>
        <dbReference type="EMBL" id="SMP81054.1"/>
    </source>
</evidence>
<protein>
    <submittedName>
        <fullName evidence="6">PAS domain S-box-containing protein/diguanylate cyclase (GGDEF) domain-containing protein</fullName>
    </submittedName>
</protein>
<dbReference type="Pfam" id="PF00990">
    <property type="entry name" value="GGDEF"/>
    <property type="match status" value="1"/>
</dbReference>
<feature type="domain" description="GGDEF" evidence="5">
    <location>
        <begin position="515"/>
        <end position="648"/>
    </location>
</feature>
<comment type="caution">
    <text evidence="6">The sequence shown here is derived from an EMBL/GenBank/DDBJ whole genome shotgun (WGS) entry which is preliminary data.</text>
</comment>
<dbReference type="PROSITE" id="PS50112">
    <property type="entry name" value="PAS"/>
    <property type="match status" value="1"/>
</dbReference>
<keyword evidence="1" id="KW-0472">Membrane</keyword>
<dbReference type="InterPro" id="IPR001633">
    <property type="entry name" value="EAL_dom"/>
</dbReference>
<evidence type="ECO:0000256" key="1">
    <source>
        <dbReference type="SAM" id="Phobius"/>
    </source>
</evidence>
<feature type="domain" description="PAC" evidence="3">
    <location>
        <begin position="431"/>
        <end position="483"/>
    </location>
</feature>
<dbReference type="InterPro" id="IPR000014">
    <property type="entry name" value="PAS"/>
</dbReference>
<proteinExistence type="predicted"/>
<dbReference type="InterPro" id="IPR000160">
    <property type="entry name" value="GGDEF_dom"/>
</dbReference>
<keyword evidence="7" id="KW-1185">Reference proteome</keyword>
<dbReference type="SUPFAM" id="SSF55785">
    <property type="entry name" value="PYP-like sensor domain (PAS domain)"/>
    <property type="match status" value="2"/>
</dbReference>
<evidence type="ECO:0000259" key="5">
    <source>
        <dbReference type="PROSITE" id="PS50887"/>
    </source>
</evidence>
<dbReference type="EMBL" id="FXUI01000016">
    <property type="protein sequence ID" value="SMP81054.1"/>
    <property type="molecule type" value="Genomic_DNA"/>
</dbReference>
<accession>A0ABY1QWA5</accession>
<dbReference type="Proteomes" id="UP001157910">
    <property type="component" value="Unassembled WGS sequence"/>
</dbReference>
<dbReference type="InterPro" id="IPR013655">
    <property type="entry name" value="PAS_fold_3"/>
</dbReference>
<gene>
    <name evidence="6" type="ORF">SAMN06296065_1168</name>
</gene>
<dbReference type="SMART" id="SM00086">
    <property type="entry name" value="PAC"/>
    <property type="match status" value="2"/>
</dbReference>
<dbReference type="NCBIfam" id="TIGR00254">
    <property type="entry name" value="GGDEF"/>
    <property type="match status" value="1"/>
</dbReference>
<dbReference type="NCBIfam" id="TIGR00229">
    <property type="entry name" value="sensory_box"/>
    <property type="match status" value="2"/>
</dbReference>
<dbReference type="InterPro" id="IPR035919">
    <property type="entry name" value="EAL_sf"/>
</dbReference>
<reference evidence="6 7" key="1">
    <citation type="submission" date="2017-05" db="EMBL/GenBank/DDBJ databases">
        <authorList>
            <person name="Varghese N."/>
            <person name="Submissions S."/>
        </authorList>
    </citation>
    <scope>NUCLEOTIDE SEQUENCE [LARGE SCALE GENOMIC DNA]</scope>
    <source>
        <strain evidence="6 7">SM16</strain>
    </source>
</reference>
<dbReference type="Gene3D" id="3.30.70.270">
    <property type="match status" value="1"/>
</dbReference>
<dbReference type="Pfam" id="PF08447">
    <property type="entry name" value="PAS_3"/>
    <property type="match status" value="2"/>
</dbReference>
<dbReference type="CDD" id="cd01949">
    <property type="entry name" value="GGDEF"/>
    <property type="match status" value="1"/>
</dbReference>
<name>A0ABY1QWA5_9SPHN</name>
<evidence type="ECO:0000313" key="7">
    <source>
        <dbReference type="Proteomes" id="UP001157910"/>
    </source>
</evidence>
<feature type="transmembrane region" description="Helical" evidence="1">
    <location>
        <begin position="45"/>
        <end position="63"/>
    </location>
</feature>
<dbReference type="RefSeq" id="WP_379511705.1">
    <property type="nucleotide sequence ID" value="NZ_JBHSVT010000002.1"/>
</dbReference>